<dbReference type="InterPro" id="IPR013785">
    <property type="entry name" value="Aldolase_TIM"/>
</dbReference>
<dbReference type="PANTHER" id="PTHR34266:SF2">
    <property type="entry name" value="THIAZOLE SYNTHASE"/>
    <property type="match status" value="1"/>
</dbReference>
<gene>
    <name evidence="8" type="primary">thiG</name>
    <name evidence="10" type="ORF">D9543_07435</name>
</gene>
<name>A0A3M0G394_9CORY</name>
<accession>A0A3M0G394</accession>
<evidence type="ECO:0000259" key="9">
    <source>
        <dbReference type="Pfam" id="PF05690"/>
    </source>
</evidence>
<evidence type="ECO:0000256" key="2">
    <source>
        <dbReference type="ARBA" id="ARBA00004948"/>
    </source>
</evidence>
<feature type="domain" description="Thiazole synthase ThiG" evidence="9">
    <location>
        <begin position="4"/>
        <end position="248"/>
    </location>
</feature>
<dbReference type="PANTHER" id="PTHR34266">
    <property type="entry name" value="THIAZOLE SYNTHASE"/>
    <property type="match status" value="1"/>
</dbReference>
<protein>
    <recommendedName>
        <fullName evidence="3 8">Thiazole synthase</fullName>
        <ecNumber evidence="3 8">2.8.1.10</ecNumber>
    </recommendedName>
</protein>
<dbReference type="GO" id="GO:0009229">
    <property type="term" value="P:thiamine diphosphate biosynthetic process"/>
    <property type="evidence" value="ECO:0007669"/>
    <property type="project" value="UniProtKB-UniRule"/>
</dbReference>
<proteinExistence type="inferred from homology"/>
<keyword evidence="5 8" id="KW-0784">Thiamine biosynthesis</keyword>
<comment type="function">
    <text evidence="1 8">Catalyzes the rearrangement of 1-deoxy-D-xylulose 5-phosphate (DXP) to produce the thiazole phosphate moiety of thiamine. Sulfur is provided by the thiocarboxylate moiety of the carrier protein ThiS. In vitro, sulfur can be provided by H(2)S.</text>
</comment>
<reference evidence="10 11" key="1">
    <citation type="submission" date="2018-10" db="EMBL/GenBank/DDBJ databases">
        <title>Corynebacterium macginleyi genome sequencing and assembly of the type strain and two clinical samples.</title>
        <authorList>
            <person name="Bernier A.-M."/>
            <person name="Bernard K."/>
        </authorList>
    </citation>
    <scope>NUCLEOTIDE SEQUENCE [LARGE SCALE GENOMIC DNA]</scope>
    <source>
        <strain evidence="10 11">NML 120205</strain>
    </source>
</reference>
<dbReference type="Gene3D" id="3.20.20.70">
    <property type="entry name" value="Aldolase class I"/>
    <property type="match status" value="1"/>
</dbReference>
<evidence type="ECO:0000256" key="5">
    <source>
        <dbReference type="ARBA" id="ARBA00022977"/>
    </source>
</evidence>
<dbReference type="UniPathway" id="UPA00060"/>
<dbReference type="GO" id="GO:0005737">
    <property type="term" value="C:cytoplasm"/>
    <property type="evidence" value="ECO:0007669"/>
    <property type="project" value="UniProtKB-SubCell"/>
</dbReference>
<comment type="catalytic activity">
    <reaction evidence="7 8">
        <text>[ThiS sulfur-carrier protein]-C-terminal-Gly-aminoethanethioate + 2-iminoacetate + 1-deoxy-D-xylulose 5-phosphate = [ThiS sulfur-carrier protein]-C-terminal Gly-Gly + 2-[(2R,5Z)-2-carboxy-4-methylthiazol-5(2H)-ylidene]ethyl phosphate + 2 H2O + H(+)</text>
        <dbReference type="Rhea" id="RHEA:26297"/>
        <dbReference type="Rhea" id="RHEA-COMP:12909"/>
        <dbReference type="Rhea" id="RHEA-COMP:19908"/>
        <dbReference type="ChEBI" id="CHEBI:15377"/>
        <dbReference type="ChEBI" id="CHEBI:15378"/>
        <dbReference type="ChEBI" id="CHEBI:57792"/>
        <dbReference type="ChEBI" id="CHEBI:62899"/>
        <dbReference type="ChEBI" id="CHEBI:77846"/>
        <dbReference type="ChEBI" id="CHEBI:90778"/>
        <dbReference type="ChEBI" id="CHEBI:232372"/>
        <dbReference type="EC" id="2.8.1.10"/>
    </reaction>
</comment>
<comment type="subcellular location">
    <subcellularLocation>
        <location evidence="8">Cytoplasm</location>
    </subcellularLocation>
</comment>
<comment type="caution">
    <text evidence="10">The sequence shown here is derived from an EMBL/GenBank/DDBJ whole genome shotgun (WGS) entry which is preliminary data.</text>
</comment>
<dbReference type="GO" id="GO:1990107">
    <property type="term" value="F:thiazole synthase activity"/>
    <property type="evidence" value="ECO:0007669"/>
    <property type="project" value="UniProtKB-EC"/>
</dbReference>
<feature type="binding site" evidence="8">
    <location>
        <begin position="183"/>
        <end position="184"/>
    </location>
    <ligand>
        <name>1-deoxy-D-xylulose 5-phosphate</name>
        <dbReference type="ChEBI" id="CHEBI:57792"/>
    </ligand>
</feature>
<evidence type="ECO:0000256" key="8">
    <source>
        <dbReference type="HAMAP-Rule" id="MF_00443"/>
    </source>
</evidence>
<dbReference type="CDD" id="cd04728">
    <property type="entry name" value="ThiG"/>
    <property type="match status" value="1"/>
</dbReference>
<evidence type="ECO:0000313" key="11">
    <source>
        <dbReference type="Proteomes" id="UP000270649"/>
    </source>
</evidence>
<feature type="binding site" evidence="8">
    <location>
        <begin position="205"/>
        <end position="206"/>
    </location>
    <ligand>
        <name>1-deoxy-D-xylulose 5-phosphate</name>
        <dbReference type="ChEBI" id="CHEBI:57792"/>
    </ligand>
</feature>
<feature type="active site" description="Schiff-base intermediate with DXP" evidence="8">
    <location>
        <position position="96"/>
    </location>
</feature>
<dbReference type="Proteomes" id="UP000270649">
    <property type="component" value="Unassembled WGS sequence"/>
</dbReference>
<keyword evidence="4 8" id="KW-0808">Transferase</keyword>
<sequence>MLSIADKQFASHLVMGTGGASSQAMLEQSLVASGTQLTTVAMRRHNATSTGGESIFNLLQRLNIDVLPNTAGCRTARDAVTTAKLAREALGTNWVKVEVIADDRTLLPDVIELVDACERLVAEGFVVLAYTSDDPVIAKRLEDVGVDAVMPLGSPIGTGLGILNPHNIELICSRTHVPVLLDAGVGTASDAALAMELGCDGVLLASAINRCQDPLAMATAMKNAVESGRLARQAGRIPKRRHAVASSSFEGLASWGHTVL</sequence>
<dbReference type="SUPFAM" id="SSF110399">
    <property type="entry name" value="ThiG-like"/>
    <property type="match status" value="1"/>
</dbReference>
<comment type="pathway">
    <text evidence="2 8">Cofactor biosynthesis; thiamine diphosphate biosynthesis.</text>
</comment>
<dbReference type="Pfam" id="PF05690">
    <property type="entry name" value="ThiG"/>
    <property type="match status" value="1"/>
</dbReference>
<dbReference type="InterPro" id="IPR033983">
    <property type="entry name" value="Thiazole_synthase_ThiG"/>
</dbReference>
<evidence type="ECO:0000256" key="4">
    <source>
        <dbReference type="ARBA" id="ARBA00022679"/>
    </source>
</evidence>
<dbReference type="AlphaFoldDB" id="A0A3M0G394"/>
<comment type="similarity">
    <text evidence="8">Belongs to the ThiG family.</text>
</comment>
<organism evidence="10 11">
    <name type="scientific">Corynebacterium macginleyi</name>
    <dbReference type="NCBI Taxonomy" id="38290"/>
    <lineage>
        <taxon>Bacteria</taxon>
        <taxon>Bacillati</taxon>
        <taxon>Actinomycetota</taxon>
        <taxon>Actinomycetes</taxon>
        <taxon>Mycobacteriales</taxon>
        <taxon>Corynebacteriaceae</taxon>
        <taxon>Corynebacterium</taxon>
    </lineage>
</organism>
<dbReference type="EC" id="2.8.1.10" evidence="3 8"/>
<dbReference type="HAMAP" id="MF_00443">
    <property type="entry name" value="ThiG"/>
    <property type="match status" value="1"/>
</dbReference>
<feature type="binding site" evidence="8">
    <location>
        <position position="157"/>
    </location>
    <ligand>
        <name>1-deoxy-D-xylulose 5-phosphate</name>
        <dbReference type="ChEBI" id="CHEBI:57792"/>
    </ligand>
</feature>
<dbReference type="EMBL" id="REGC01000008">
    <property type="protein sequence ID" value="RMB59394.1"/>
    <property type="molecule type" value="Genomic_DNA"/>
</dbReference>
<keyword evidence="8" id="KW-0963">Cytoplasm</keyword>
<evidence type="ECO:0000256" key="1">
    <source>
        <dbReference type="ARBA" id="ARBA00002834"/>
    </source>
</evidence>
<evidence type="ECO:0000256" key="3">
    <source>
        <dbReference type="ARBA" id="ARBA00011960"/>
    </source>
</evidence>
<comment type="subunit">
    <text evidence="8">Homotetramer. Forms heterodimers with either ThiH or ThiS.</text>
</comment>
<evidence type="ECO:0000256" key="6">
    <source>
        <dbReference type="ARBA" id="ARBA00023270"/>
    </source>
</evidence>
<dbReference type="InterPro" id="IPR008867">
    <property type="entry name" value="ThiG"/>
</dbReference>
<evidence type="ECO:0000256" key="7">
    <source>
        <dbReference type="ARBA" id="ARBA00049897"/>
    </source>
</evidence>
<keyword evidence="6 8" id="KW-0704">Schiff base</keyword>
<evidence type="ECO:0000313" key="10">
    <source>
        <dbReference type="EMBL" id="RMB59394.1"/>
    </source>
</evidence>
<dbReference type="RefSeq" id="WP_121927913.1">
    <property type="nucleotide sequence ID" value="NZ_JAACBT010000019.1"/>
</dbReference>